<sequence length="268" mass="30136">MSIENDEDKLNFQKVLNFYFVDQFFICSSDTKKVRNCSWTFVDDFEKYNWPKLVFDHICESLAELKEKRKDEADRVQQLVFKGCAPVLEALIFERIAVLQPKLNLHSDPPLQKYGSKRFESLGLCRILDAMDANQITPCPWGCDRQDTLLEDAEKDAGFSATEDAGVSDLENATHGLSLARDVNLRVPSTHSLAKDVEKDAGFSATEDAGVLDIENATHGLSLARDENLRVPPTHSLGKDVNQAAEAAKVNQPSKQQKRSRQPPKNKR</sequence>
<proteinExistence type="predicted"/>
<protein>
    <submittedName>
        <fullName evidence="2">Uncharacterized protein</fullName>
    </submittedName>
</protein>
<accession>A0A2K3LYX0</accession>
<evidence type="ECO:0000313" key="2">
    <source>
        <dbReference type="EMBL" id="PNX83734.1"/>
    </source>
</evidence>
<dbReference type="ExpressionAtlas" id="A0A2K3LYX0">
    <property type="expression patterns" value="baseline"/>
</dbReference>
<dbReference type="EMBL" id="ASHM01044798">
    <property type="protein sequence ID" value="PNX83734.1"/>
    <property type="molecule type" value="Genomic_DNA"/>
</dbReference>
<gene>
    <name evidence="2" type="ORF">L195_g039781</name>
</gene>
<evidence type="ECO:0000313" key="3">
    <source>
        <dbReference type="Proteomes" id="UP000236291"/>
    </source>
</evidence>
<reference evidence="2 3" key="1">
    <citation type="journal article" date="2014" name="Am. J. Bot.">
        <title>Genome assembly and annotation for red clover (Trifolium pratense; Fabaceae).</title>
        <authorList>
            <person name="Istvanek J."/>
            <person name="Jaros M."/>
            <person name="Krenek A."/>
            <person name="Repkova J."/>
        </authorList>
    </citation>
    <scope>NUCLEOTIDE SEQUENCE [LARGE SCALE GENOMIC DNA]</scope>
    <source>
        <strain evidence="3">cv. Tatra</strain>
        <tissue evidence="2">Young leaves</tissue>
    </source>
</reference>
<organism evidence="2 3">
    <name type="scientific">Trifolium pratense</name>
    <name type="common">Red clover</name>
    <dbReference type="NCBI Taxonomy" id="57577"/>
    <lineage>
        <taxon>Eukaryota</taxon>
        <taxon>Viridiplantae</taxon>
        <taxon>Streptophyta</taxon>
        <taxon>Embryophyta</taxon>
        <taxon>Tracheophyta</taxon>
        <taxon>Spermatophyta</taxon>
        <taxon>Magnoliopsida</taxon>
        <taxon>eudicotyledons</taxon>
        <taxon>Gunneridae</taxon>
        <taxon>Pentapetalae</taxon>
        <taxon>rosids</taxon>
        <taxon>fabids</taxon>
        <taxon>Fabales</taxon>
        <taxon>Fabaceae</taxon>
        <taxon>Papilionoideae</taxon>
        <taxon>50 kb inversion clade</taxon>
        <taxon>NPAAA clade</taxon>
        <taxon>Hologalegina</taxon>
        <taxon>IRL clade</taxon>
        <taxon>Trifolieae</taxon>
        <taxon>Trifolium</taxon>
    </lineage>
</organism>
<evidence type="ECO:0000256" key="1">
    <source>
        <dbReference type="SAM" id="MobiDB-lite"/>
    </source>
</evidence>
<comment type="caution">
    <text evidence="2">The sequence shown here is derived from an EMBL/GenBank/DDBJ whole genome shotgun (WGS) entry which is preliminary data.</text>
</comment>
<dbReference type="Proteomes" id="UP000236291">
    <property type="component" value="Unassembled WGS sequence"/>
</dbReference>
<reference evidence="2 3" key="2">
    <citation type="journal article" date="2017" name="Front. Plant Sci.">
        <title>Gene Classification and Mining of Molecular Markers Useful in Red Clover (Trifolium pratense) Breeding.</title>
        <authorList>
            <person name="Istvanek J."/>
            <person name="Dluhosova J."/>
            <person name="Dluhos P."/>
            <person name="Patkova L."/>
            <person name="Nedelnik J."/>
            <person name="Repkova J."/>
        </authorList>
    </citation>
    <scope>NUCLEOTIDE SEQUENCE [LARGE SCALE GENOMIC DNA]</scope>
    <source>
        <strain evidence="3">cv. Tatra</strain>
        <tissue evidence="2">Young leaves</tissue>
    </source>
</reference>
<dbReference type="AlphaFoldDB" id="A0A2K3LYX0"/>
<feature type="compositionally biased region" description="Basic residues" evidence="1">
    <location>
        <begin position="256"/>
        <end position="268"/>
    </location>
</feature>
<feature type="region of interest" description="Disordered" evidence="1">
    <location>
        <begin position="226"/>
        <end position="268"/>
    </location>
</feature>
<name>A0A2K3LYX0_TRIPR</name>